<accession>A0A7T4N0H7</accession>
<keyword evidence="6" id="KW-0677">Repeat</keyword>
<dbReference type="Pfam" id="PF13844">
    <property type="entry name" value="Glyco_transf_41"/>
    <property type="match status" value="2"/>
</dbReference>
<name>A0A7T4N0H7_9BURK</name>
<dbReference type="InterPro" id="IPR013105">
    <property type="entry name" value="TPR_2"/>
</dbReference>
<dbReference type="Gene3D" id="3.40.50.2000">
    <property type="entry name" value="Glycogen Phosphorylase B"/>
    <property type="match status" value="1"/>
</dbReference>
<keyword evidence="12" id="KW-1185">Reference proteome</keyword>
<evidence type="ECO:0000259" key="10">
    <source>
        <dbReference type="Pfam" id="PF13844"/>
    </source>
</evidence>
<dbReference type="InterPro" id="IPR019734">
    <property type="entry name" value="TPR_rpt"/>
</dbReference>
<evidence type="ECO:0000256" key="1">
    <source>
        <dbReference type="ARBA" id="ARBA00004922"/>
    </source>
</evidence>
<dbReference type="Gene3D" id="3.40.50.11380">
    <property type="match status" value="1"/>
</dbReference>
<feature type="repeat" description="TPR" evidence="8">
    <location>
        <begin position="308"/>
        <end position="341"/>
    </location>
</feature>
<dbReference type="SUPFAM" id="SSF53756">
    <property type="entry name" value="UDP-Glycosyltransferase/glycogen phosphorylase"/>
    <property type="match status" value="1"/>
</dbReference>
<evidence type="ECO:0000313" key="12">
    <source>
        <dbReference type="Proteomes" id="UP000595610"/>
    </source>
</evidence>
<dbReference type="InterPro" id="IPR011990">
    <property type="entry name" value="TPR-like_helical_dom_sf"/>
</dbReference>
<evidence type="ECO:0000256" key="3">
    <source>
        <dbReference type="ARBA" id="ARBA00011970"/>
    </source>
</evidence>
<dbReference type="PANTHER" id="PTHR44835">
    <property type="entry name" value="UDP-N-ACETYLGLUCOSAMINE--PEPTIDE N-ACETYLGLUCOSAMINYLTRANSFERASE SPINDLY-RELATED"/>
    <property type="match status" value="1"/>
</dbReference>
<proteinExistence type="inferred from homology"/>
<dbReference type="EMBL" id="CP066075">
    <property type="protein sequence ID" value="QQC63012.1"/>
    <property type="molecule type" value="Genomic_DNA"/>
</dbReference>
<organism evidence="11 12">
    <name type="scientific">Paraburkholderia ginsengisoli</name>
    <dbReference type="NCBI Taxonomy" id="311231"/>
    <lineage>
        <taxon>Bacteria</taxon>
        <taxon>Pseudomonadati</taxon>
        <taxon>Pseudomonadota</taxon>
        <taxon>Betaproteobacteria</taxon>
        <taxon>Burkholderiales</taxon>
        <taxon>Burkholderiaceae</taxon>
        <taxon>Paraburkholderia</taxon>
    </lineage>
</organism>
<dbReference type="EC" id="2.4.1.255" evidence="3"/>
<evidence type="ECO:0000256" key="8">
    <source>
        <dbReference type="PROSITE-ProRule" id="PRU00339"/>
    </source>
</evidence>
<dbReference type="InterPro" id="IPR029489">
    <property type="entry name" value="OGT/SEC/SPY_C"/>
</dbReference>
<dbReference type="Pfam" id="PF07719">
    <property type="entry name" value="TPR_2"/>
    <property type="match status" value="1"/>
</dbReference>
<dbReference type="RefSeq" id="WP_167335658.1">
    <property type="nucleotide sequence ID" value="NZ_CP066075.1"/>
</dbReference>
<evidence type="ECO:0000256" key="2">
    <source>
        <dbReference type="ARBA" id="ARBA00005386"/>
    </source>
</evidence>
<evidence type="ECO:0000256" key="9">
    <source>
        <dbReference type="SAM" id="MobiDB-lite"/>
    </source>
</evidence>
<dbReference type="SUPFAM" id="SSF48452">
    <property type="entry name" value="TPR-like"/>
    <property type="match status" value="3"/>
</dbReference>
<dbReference type="KEGG" id="pgis:I6I06_11895"/>
<dbReference type="Pfam" id="PF13432">
    <property type="entry name" value="TPR_16"/>
    <property type="match status" value="2"/>
</dbReference>
<sequence>MTASATLIENTTSASEAQRIHDIELAMEAGIAHHRKQQYGEAAALYAAVLNADNGHVDANYHMGVLRMQTGLPAEAIPHFEIVLGHTPNFAQLWVYYFHALVGSDQVEAARVSLDLARQCGVPADAIDTLRATLSEQNGLATPAVPAAAETSRQGAPHTPPPAAELDRRRASAAELQEYADLFNSGKIEAALDVARHLTTQYPSHGECWLALTHALQRNGQFAESVNAAEPAARLLPDNVIAQTMLADALFIVREFPRAETHCRQALERHPESAGLHRTLGATMQVQGRSVDGIAEIRRAVELAPDDALELDALGNALAQHGEYDEAEAAFRRALDMAPTQPATNSNLLFCLMHKYDLNAASAFAEFQQFAARYEAPLRAHWPQHTNDRDPAKRLRIGFVSGDLFDHPVAYFFLSVVEQLARDASLSLHVYSNYAASDSFTAKIRAHAQGWRDVFGMSDAVIAQTIRNDGIDILVDLSGHTGRNRLVAFAHKPAPVQVSWIGNPSTTGLTAIDYYMSDRFVTPLEQFTGQFSEKLVFLPALAPFKPHPDAPEVNELPALKDGYLTFGSFSRIVKIGPQVVALWSRVLREVPDSRMLIGAISSTEQMSKIAGMFANEGIDASRVSFLQRKSVTQYLQQHNLVDVCLDAFPFAGSTTTMHALWMGVPTMTLPGFSMASRGSTGWLCHLGLEEAFVARDQDDFVRKCAALAADPEALATVRRTLRQHCMQSPIVSASAIANAASRALRTMWQRWCDGLAPEHFEVPAQATDANAAGNSPTDLSHGARAALTGEFFDTLTALLDAKQFAEAEAIARQFTSLMPEAGGGWHKLATALRAQGKSLEALEPLQKAYALLPNDAGIRHELAQLSQYVSDLKRIAPVNKALPASALTALRPHSQQYRHPAGALVANMPVLIPTFNNATYLRRMIAQLNARGMRNIIVVDNASSAPAMLDYLESIQDAVSVVRLDDNVGPRAITQSEIIYQRLPEIFCITDPDLELNHELPDTFLFDLIDATETLKIGKAGFALDISQPELMDEKALGIAQSDGVNTYNLIEWESRFWQYRIGATSYGDPIFHAPIDTTFAVYNKRYFRRDKHLAAVRFGGRYTCRHLPWYKDNGLDAAEDQFYRENQEWSTFLK</sequence>
<protein>
    <recommendedName>
        <fullName evidence="3">protein O-GlcNAc transferase</fullName>
        <ecNumber evidence="3">2.4.1.255</ecNumber>
    </recommendedName>
</protein>
<evidence type="ECO:0000256" key="4">
    <source>
        <dbReference type="ARBA" id="ARBA00022676"/>
    </source>
</evidence>
<gene>
    <name evidence="11" type="ORF">I6I06_11895</name>
</gene>
<dbReference type="AlphaFoldDB" id="A0A7T4N0H7"/>
<dbReference type="Gene3D" id="1.25.40.10">
    <property type="entry name" value="Tetratricopeptide repeat domain"/>
    <property type="match status" value="4"/>
</dbReference>
<dbReference type="InterPro" id="IPR029044">
    <property type="entry name" value="Nucleotide-diphossugar_trans"/>
</dbReference>
<evidence type="ECO:0000256" key="7">
    <source>
        <dbReference type="ARBA" id="ARBA00022803"/>
    </source>
</evidence>
<comment type="similarity">
    <text evidence="2">Belongs to the glycosyltransferase 41 family. O-GlcNAc transferase subfamily.</text>
</comment>
<evidence type="ECO:0000256" key="6">
    <source>
        <dbReference type="ARBA" id="ARBA00022737"/>
    </source>
</evidence>
<dbReference type="GO" id="GO:0097363">
    <property type="term" value="F:protein O-acetylglucosaminyltransferase activity"/>
    <property type="evidence" value="ECO:0007669"/>
    <property type="project" value="UniProtKB-EC"/>
</dbReference>
<reference evidence="11 12" key="1">
    <citation type="submission" date="2020-12" db="EMBL/GenBank/DDBJ databases">
        <title>FDA dAtabase for Regulatory Grade micrObial Sequences (FDA-ARGOS): Supporting development and validation of Infectious Disease Dx tests.</title>
        <authorList>
            <person name="Nelson B."/>
            <person name="Plummer A."/>
            <person name="Tallon L."/>
            <person name="Sadzewicz L."/>
            <person name="Zhao X."/>
            <person name="Boylan J."/>
            <person name="Ott S."/>
            <person name="Bowen H."/>
            <person name="Vavikolanu K."/>
            <person name="Mehta A."/>
            <person name="Aluvathingal J."/>
            <person name="Nadendla S."/>
            <person name="Myers T."/>
            <person name="Yan Y."/>
            <person name="Sichtig H."/>
        </authorList>
    </citation>
    <scope>NUCLEOTIDE SEQUENCE [LARGE SCALE GENOMIC DNA]</scope>
    <source>
        <strain evidence="11 12">FDAARGOS_1049</strain>
    </source>
</reference>
<dbReference type="SUPFAM" id="SSF53448">
    <property type="entry name" value="Nucleotide-diphospho-sugar transferases"/>
    <property type="match status" value="1"/>
</dbReference>
<feature type="domain" description="O-GlcNAc transferase C-terminal" evidence="10">
    <location>
        <begin position="559"/>
        <end position="733"/>
    </location>
</feature>
<feature type="domain" description="O-GlcNAc transferase C-terminal" evidence="10">
    <location>
        <begin position="385"/>
        <end position="540"/>
    </location>
</feature>
<dbReference type="InterPro" id="IPR051939">
    <property type="entry name" value="Glycosyltr_41/O-GlcNAc_trsf"/>
</dbReference>
<keyword evidence="4" id="KW-0328">Glycosyltransferase</keyword>
<comment type="pathway">
    <text evidence="1">Protein modification; protein glycosylation.</text>
</comment>
<dbReference type="Proteomes" id="UP000595610">
    <property type="component" value="Chromosome 1"/>
</dbReference>
<dbReference type="SMART" id="SM00028">
    <property type="entry name" value="TPR"/>
    <property type="match status" value="7"/>
</dbReference>
<dbReference type="PROSITE" id="PS50005">
    <property type="entry name" value="TPR"/>
    <property type="match status" value="1"/>
</dbReference>
<evidence type="ECO:0000256" key="5">
    <source>
        <dbReference type="ARBA" id="ARBA00022679"/>
    </source>
</evidence>
<feature type="region of interest" description="Disordered" evidence="9">
    <location>
        <begin position="142"/>
        <end position="164"/>
    </location>
</feature>
<dbReference type="PANTHER" id="PTHR44835:SF1">
    <property type="entry name" value="PROTEIN O-GLCNAC TRANSFERASE"/>
    <property type="match status" value="1"/>
</dbReference>
<keyword evidence="5" id="KW-0808">Transferase</keyword>
<evidence type="ECO:0000313" key="11">
    <source>
        <dbReference type="EMBL" id="QQC63012.1"/>
    </source>
</evidence>
<keyword evidence="7 8" id="KW-0802">TPR repeat</keyword>